<dbReference type="EC" id="1.-.-.-" evidence="7"/>
<feature type="domain" description="NADH:quinone oxidoreductase/Mrp antiporter transmembrane" evidence="6">
    <location>
        <begin position="1"/>
        <end position="98"/>
    </location>
</feature>
<dbReference type="Pfam" id="PF00361">
    <property type="entry name" value="Proton_antipo_M"/>
    <property type="match status" value="1"/>
</dbReference>
<keyword evidence="3 5" id="KW-1133">Transmembrane helix</keyword>
<evidence type="ECO:0000256" key="4">
    <source>
        <dbReference type="ARBA" id="ARBA00023136"/>
    </source>
</evidence>
<evidence type="ECO:0000313" key="7">
    <source>
        <dbReference type="EMBL" id="EKC72508.1"/>
    </source>
</evidence>
<keyword evidence="4 5" id="KW-0472">Membrane</keyword>
<name>K1TRY6_9ZZZZ</name>
<dbReference type="EMBL" id="AJWY01004391">
    <property type="protein sequence ID" value="EKC72508.1"/>
    <property type="molecule type" value="Genomic_DNA"/>
</dbReference>
<comment type="caution">
    <text evidence="7">The sequence shown here is derived from an EMBL/GenBank/DDBJ whole genome shotgun (WGS) entry which is preliminary data.</text>
</comment>
<sequence>MFPLHIWLPDAMEGPTPVSALIHAATMVVAGVYLVARMFPLFIGYAPEVLHWTAYIGAFTALYAAVVACVQSDIKRVLAFSTISQIGFMIVSLGVCTSADPQRAGWATWPRCSTSSPMPCSRRCSSSGRAASSTPCTRTRCRPWADCGATCP</sequence>
<dbReference type="PANTHER" id="PTHR42829:SF2">
    <property type="entry name" value="NADH-UBIQUINONE OXIDOREDUCTASE CHAIN 5"/>
    <property type="match status" value="1"/>
</dbReference>
<keyword evidence="7" id="KW-0830">Ubiquinone</keyword>
<evidence type="ECO:0000256" key="5">
    <source>
        <dbReference type="SAM" id="Phobius"/>
    </source>
</evidence>
<accession>K1TRY6</accession>
<dbReference type="GO" id="GO:0003954">
    <property type="term" value="F:NADH dehydrogenase activity"/>
    <property type="evidence" value="ECO:0007669"/>
    <property type="project" value="TreeGrafter"/>
</dbReference>
<feature type="transmembrane region" description="Helical" evidence="5">
    <location>
        <begin position="21"/>
        <end position="43"/>
    </location>
</feature>
<keyword evidence="2 5" id="KW-0812">Transmembrane</keyword>
<comment type="subcellular location">
    <subcellularLocation>
        <location evidence="1">Membrane</location>
        <topology evidence="1">Multi-pass membrane protein</topology>
    </subcellularLocation>
</comment>
<dbReference type="GO" id="GO:0008137">
    <property type="term" value="F:NADH dehydrogenase (ubiquinone) activity"/>
    <property type="evidence" value="ECO:0007669"/>
    <property type="project" value="InterPro"/>
</dbReference>
<organism evidence="7">
    <name type="scientific">human gut metagenome</name>
    <dbReference type="NCBI Taxonomy" id="408170"/>
    <lineage>
        <taxon>unclassified sequences</taxon>
        <taxon>metagenomes</taxon>
        <taxon>organismal metagenomes</taxon>
    </lineage>
</organism>
<evidence type="ECO:0000256" key="1">
    <source>
        <dbReference type="ARBA" id="ARBA00004141"/>
    </source>
</evidence>
<dbReference type="GO" id="GO:0042773">
    <property type="term" value="P:ATP synthesis coupled electron transport"/>
    <property type="evidence" value="ECO:0007669"/>
    <property type="project" value="InterPro"/>
</dbReference>
<evidence type="ECO:0000256" key="2">
    <source>
        <dbReference type="ARBA" id="ARBA00022692"/>
    </source>
</evidence>
<dbReference type="AlphaFoldDB" id="K1TRY6"/>
<dbReference type="GO" id="GO:0016020">
    <property type="term" value="C:membrane"/>
    <property type="evidence" value="ECO:0007669"/>
    <property type="project" value="UniProtKB-SubCell"/>
</dbReference>
<dbReference type="PANTHER" id="PTHR42829">
    <property type="entry name" value="NADH-UBIQUINONE OXIDOREDUCTASE CHAIN 5"/>
    <property type="match status" value="1"/>
</dbReference>
<dbReference type="InterPro" id="IPR003945">
    <property type="entry name" value="NU5C-like"/>
</dbReference>
<gene>
    <name evidence="7" type="ORF">LEA_06708</name>
</gene>
<evidence type="ECO:0000256" key="3">
    <source>
        <dbReference type="ARBA" id="ARBA00022989"/>
    </source>
</evidence>
<dbReference type="GO" id="GO:0015990">
    <property type="term" value="P:electron transport coupled proton transport"/>
    <property type="evidence" value="ECO:0007669"/>
    <property type="project" value="TreeGrafter"/>
</dbReference>
<evidence type="ECO:0000259" key="6">
    <source>
        <dbReference type="Pfam" id="PF00361"/>
    </source>
</evidence>
<protein>
    <submittedName>
        <fullName evidence="7">Membrane protein containing NADH:ubiquinone/plastoquinone oxidoreductase domain protein</fullName>
        <ecNumber evidence="7">1.-.-.-</ecNumber>
    </submittedName>
</protein>
<reference evidence="7" key="1">
    <citation type="journal article" date="2013" name="Environ. Microbiol.">
        <title>Microbiota from the distal guts of lean and obese adolescents exhibit partial functional redundancy besides clear differences in community structure.</title>
        <authorList>
            <person name="Ferrer M."/>
            <person name="Ruiz A."/>
            <person name="Lanza F."/>
            <person name="Haange S.B."/>
            <person name="Oberbach A."/>
            <person name="Till H."/>
            <person name="Bargiela R."/>
            <person name="Campoy C."/>
            <person name="Segura M.T."/>
            <person name="Richter M."/>
            <person name="von Bergen M."/>
            <person name="Seifert J."/>
            <person name="Suarez A."/>
        </authorList>
    </citation>
    <scope>NUCLEOTIDE SEQUENCE</scope>
</reference>
<proteinExistence type="predicted"/>
<dbReference type="InterPro" id="IPR001750">
    <property type="entry name" value="ND/Mrp_TM"/>
</dbReference>
<dbReference type="PRINTS" id="PR01434">
    <property type="entry name" value="NADHDHGNASE5"/>
</dbReference>
<keyword evidence="7" id="KW-0560">Oxidoreductase</keyword>
<feature type="transmembrane region" description="Helical" evidence="5">
    <location>
        <begin position="77"/>
        <end position="95"/>
    </location>
</feature>
<feature type="transmembrane region" description="Helical" evidence="5">
    <location>
        <begin position="49"/>
        <end position="70"/>
    </location>
</feature>